<dbReference type="OrthoDB" id="9801899at2"/>
<evidence type="ECO:0000256" key="7">
    <source>
        <dbReference type="PIRNR" id="PIRNR004682"/>
    </source>
</evidence>
<organism evidence="11 12">
    <name type="scientific">Aphanothece sacrum FPU1</name>
    <dbReference type="NCBI Taxonomy" id="1920663"/>
    <lineage>
        <taxon>Bacteria</taxon>
        <taxon>Bacillati</taxon>
        <taxon>Cyanobacteriota</taxon>
        <taxon>Cyanophyceae</taxon>
        <taxon>Oscillatoriophycideae</taxon>
        <taxon>Chroococcales</taxon>
        <taxon>Aphanothecaceae</taxon>
        <taxon>Aphanothece</taxon>
    </lineage>
</organism>
<name>A0A401IK25_APHSA</name>
<feature type="site" description="Contributes to substrate recognition" evidence="9">
    <location>
        <position position="114"/>
    </location>
</feature>
<dbReference type="PANTHER" id="PTHR42891">
    <property type="entry name" value="D-GLYCERO-BETA-D-MANNO-HEPTOSE-1,7-BISPHOSPHATE 7-PHOSPHATASE"/>
    <property type="match status" value="1"/>
</dbReference>
<gene>
    <name evidence="11" type="ORF">AsFPU1_2988</name>
</gene>
<feature type="binding site" evidence="10">
    <location>
        <position position="111"/>
    </location>
    <ligand>
        <name>Zn(2+)</name>
        <dbReference type="ChEBI" id="CHEBI:29105"/>
    </ligand>
</feature>
<dbReference type="GO" id="GO:0005975">
    <property type="term" value="P:carbohydrate metabolic process"/>
    <property type="evidence" value="ECO:0007669"/>
    <property type="project" value="InterPro"/>
</dbReference>
<comment type="subcellular location">
    <subcellularLocation>
        <location evidence="1 7">Cytoplasm</location>
    </subcellularLocation>
</comment>
<dbReference type="EMBL" id="BDQK01000013">
    <property type="protein sequence ID" value="GBF81574.1"/>
    <property type="molecule type" value="Genomic_DNA"/>
</dbReference>
<keyword evidence="3 10" id="KW-0479">Metal-binding</keyword>
<protein>
    <recommendedName>
        <fullName evidence="6 7">D,D-heptose 1,7-bisphosphate phosphatase</fullName>
        <ecNumber evidence="7">3.1.3.-</ecNumber>
    </recommendedName>
</protein>
<comment type="cofactor">
    <cofactor evidence="10">
        <name>Mg(2+)</name>
        <dbReference type="ChEBI" id="CHEBI:18420"/>
    </cofactor>
</comment>
<evidence type="ECO:0000256" key="9">
    <source>
        <dbReference type="PIRSR" id="PIRSR004682-3"/>
    </source>
</evidence>
<comment type="cofactor">
    <cofactor evidence="10">
        <name>Zn(2+)</name>
        <dbReference type="ChEBI" id="CHEBI:29105"/>
    </cofactor>
</comment>
<comment type="caution">
    <text evidence="11">The sequence shown here is derived from an EMBL/GenBank/DDBJ whole genome shotgun (WGS) entry which is preliminary data.</text>
</comment>
<evidence type="ECO:0000313" key="12">
    <source>
        <dbReference type="Proteomes" id="UP000287247"/>
    </source>
</evidence>
<sequence>MVDLINNTLSPHTPLKKALFLDRDGVVIDYSPYLSKPEQVTFPEGAGDGLKQWQNAGYLLILITNQAGVGRGYFSLEDVDKVHVYIRQEYEKFGVYFDDIFICPHHPQDNCGCRKPSPEMLLKASKKHQISMSESFFIGDAPSDLECSIRGNCQPILVLTGRGKTTVKEIHKYPREIPVFETLLETVKLIQK</sequence>
<comment type="similarity">
    <text evidence="7">Belongs to the gmhB family.</text>
</comment>
<feature type="site" description="Stabilizes the phosphoryl group" evidence="9">
    <location>
        <position position="115"/>
    </location>
</feature>
<evidence type="ECO:0000256" key="4">
    <source>
        <dbReference type="ARBA" id="ARBA00022801"/>
    </source>
</evidence>
<keyword evidence="4 7" id="KW-0378">Hydrolase</keyword>
<feature type="binding site" evidence="10">
    <location>
        <position position="103"/>
    </location>
    <ligand>
        <name>Zn(2+)</name>
        <dbReference type="ChEBI" id="CHEBI:29105"/>
    </ligand>
</feature>
<dbReference type="AlphaFoldDB" id="A0A401IK25"/>
<feature type="active site" description="Nucleophile" evidence="8">
    <location>
        <position position="22"/>
    </location>
</feature>
<dbReference type="InterPro" id="IPR023214">
    <property type="entry name" value="HAD_sf"/>
</dbReference>
<evidence type="ECO:0000256" key="5">
    <source>
        <dbReference type="ARBA" id="ARBA00023277"/>
    </source>
</evidence>
<dbReference type="GO" id="GO:0005737">
    <property type="term" value="C:cytoplasm"/>
    <property type="evidence" value="ECO:0007669"/>
    <property type="project" value="UniProtKB-SubCell"/>
</dbReference>
<dbReference type="PANTHER" id="PTHR42891:SF1">
    <property type="entry name" value="D-GLYCERO-BETA-D-MANNO-HEPTOSE-1,7-BISPHOSPHATE 7-PHOSPHATASE"/>
    <property type="match status" value="1"/>
</dbReference>
<keyword evidence="10" id="KW-0862">Zinc</keyword>
<evidence type="ECO:0000313" key="11">
    <source>
        <dbReference type="EMBL" id="GBF81574.1"/>
    </source>
</evidence>
<feature type="binding site" evidence="10">
    <location>
        <position position="24"/>
    </location>
    <ligand>
        <name>Mg(2+)</name>
        <dbReference type="ChEBI" id="CHEBI:18420"/>
    </ligand>
</feature>
<keyword evidence="12" id="KW-1185">Reference proteome</keyword>
<evidence type="ECO:0000256" key="8">
    <source>
        <dbReference type="PIRSR" id="PIRSR004682-1"/>
    </source>
</evidence>
<dbReference type="EC" id="3.1.3.-" evidence="7"/>
<dbReference type="CDD" id="cd07503">
    <property type="entry name" value="HAD_HisB-N"/>
    <property type="match status" value="1"/>
</dbReference>
<accession>A0A401IK25</accession>
<dbReference type="InterPro" id="IPR006543">
    <property type="entry name" value="Histidinol-phos"/>
</dbReference>
<dbReference type="Pfam" id="PF13242">
    <property type="entry name" value="Hydrolase_like"/>
    <property type="match status" value="1"/>
</dbReference>
<evidence type="ECO:0000256" key="1">
    <source>
        <dbReference type="ARBA" id="ARBA00004496"/>
    </source>
</evidence>
<dbReference type="GO" id="GO:0046872">
    <property type="term" value="F:metal ion binding"/>
    <property type="evidence" value="ECO:0007669"/>
    <property type="project" value="UniProtKB-KW"/>
</dbReference>
<evidence type="ECO:0000256" key="6">
    <source>
        <dbReference type="ARBA" id="ARBA00031828"/>
    </source>
</evidence>
<proteinExistence type="inferred from homology"/>
<dbReference type="GO" id="GO:0016791">
    <property type="term" value="F:phosphatase activity"/>
    <property type="evidence" value="ECO:0007669"/>
    <property type="project" value="InterPro"/>
</dbReference>
<evidence type="ECO:0000256" key="3">
    <source>
        <dbReference type="ARBA" id="ARBA00022723"/>
    </source>
</evidence>
<dbReference type="Proteomes" id="UP000287247">
    <property type="component" value="Unassembled WGS sequence"/>
</dbReference>
<dbReference type="InterPro" id="IPR036412">
    <property type="entry name" value="HAD-like_sf"/>
</dbReference>
<dbReference type="NCBIfam" id="TIGR01662">
    <property type="entry name" value="HAD-SF-IIIA"/>
    <property type="match status" value="1"/>
</dbReference>
<feature type="active site" description="Proton donor" evidence="8">
    <location>
        <position position="24"/>
    </location>
</feature>
<keyword evidence="2 7" id="KW-0963">Cytoplasm</keyword>
<feature type="binding site" evidence="10">
    <location>
        <position position="105"/>
    </location>
    <ligand>
        <name>Zn(2+)</name>
        <dbReference type="ChEBI" id="CHEBI:29105"/>
    </ligand>
</feature>
<dbReference type="SUPFAM" id="SSF56784">
    <property type="entry name" value="HAD-like"/>
    <property type="match status" value="1"/>
</dbReference>
<keyword evidence="5 7" id="KW-0119">Carbohydrate metabolism</keyword>
<dbReference type="PIRSF" id="PIRSF004682">
    <property type="entry name" value="GmhB"/>
    <property type="match status" value="1"/>
</dbReference>
<feature type="binding site" evidence="10">
    <location>
        <position position="140"/>
    </location>
    <ligand>
        <name>Mg(2+)</name>
        <dbReference type="ChEBI" id="CHEBI:18420"/>
    </ligand>
</feature>
<dbReference type="InterPro" id="IPR004446">
    <property type="entry name" value="Heptose_bisP_phosphatase"/>
</dbReference>
<evidence type="ECO:0000256" key="10">
    <source>
        <dbReference type="PIRSR" id="PIRSR004682-4"/>
    </source>
</evidence>
<feature type="binding site" evidence="10">
    <location>
        <position position="22"/>
    </location>
    <ligand>
        <name>Mg(2+)</name>
        <dbReference type="ChEBI" id="CHEBI:18420"/>
    </ligand>
</feature>
<dbReference type="Gene3D" id="3.40.50.1000">
    <property type="entry name" value="HAD superfamily/HAD-like"/>
    <property type="match status" value="1"/>
</dbReference>
<feature type="site" description="Stabilizes the phosphoryl group" evidence="9">
    <location>
        <position position="64"/>
    </location>
</feature>
<dbReference type="RefSeq" id="WP_124978165.1">
    <property type="nucleotide sequence ID" value="NZ_BDQK01000013.1"/>
</dbReference>
<feature type="binding site" evidence="10">
    <location>
        <position position="113"/>
    </location>
    <ligand>
        <name>Zn(2+)</name>
        <dbReference type="ChEBI" id="CHEBI:29105"/>
    </ligand>
</feature>
<keyword evidence="10" id="KW-0460">Magnesium</keyword>
<reference evidence="12" key="1">
    <citation type="submission" date="2017-05" db="EMBL/GenBank/DDBJ databases">
        <title>Physiological properties and genetic analysis related to exopolysaccharide production of fresh-water unicellular cyanobacterium Aphanothece sacrum, Suizenji Nori, that has been cultured as a food source in Japan.</title>
        <authorList>
            <person name="Kanesaki Y."/>
            <person name="Yoshikawa S."/>
            <person name="Ohki K."/>
        </authorList>
    </citation>
    <scope>NUCLEOTIDE SEQUENCE [LARGE SCALE GENOMIC DNA]</scope>
    <source>
        <strain evidence="12">FPU1</strain>
    </source>
</reference>
<dbReference type="InterPro" id="IPR006549">
    <property type="entry name" value="HAD-SF_hydro_IIIA"/>
</dbReference>
<evidence type="ECO:0000256" key="2">
    <source>
        <dbReference type="ARBA" id="ARBA00022490"/>
    </source>
</evidence>
<dbReference type="NCBIfam" id="TIGR01656">
    <property type="entry name" value="Histidinol-ppas"/>
    <property type="match status" value="1"/>
</dbReference>